<dbReference type="RefSeq" id="WP_223467906.1">
    <property type="nucleotide sequence ID" value="NZ_JAFBIL020000003.1"/>
</dbReference>
<dbReference type="Proteomes" id="UP000809349">
    <property type="component" value="Unassembled WGS sequence"/>
</dbReference>
<evidence type="ECO:0000256" key="1">
    <source>
        <dbReference type="SAM" id="SignalP"/>
    </source>
</evidence>
<organism evidence="2 3">
    <name type="scientific">Massilia soli</name>
    <dbReference type="NCBI Taxonomy" id="2792854"/>
    <lineage>
        <taxon>Bacteria</taxon>
        <taxon>Pseudomonadati</taxon>
        <taxon>Pseudomonadota</taxon>
        <taxon>Betaproteobacteria</taxon>
        <taxon>Burkholderiales</taxon>
        <taxon>Oxalobacteraceae</taxon>
        <taxon>Telluria group</taxon>
        <taxon>Massilia</taxon>
    </lineage>
</organism>
<feature type="signal peptide" evidence="1">
    <location>
        <begin position="1"/>
        <end position="26"/>
    </location>
</feature>
<evidence type="ECO:0000313" key="3">
    <source>
        <dbReference type="Proteomes" id="UP000809349"/>
    </source>
</evidence>
<comment type="caution">
    <text evidence="2">The sequence shown here is derived from an EMBL/GenBank/DDBJ whole genome shotgun (WGS) entry which is preliminary data.</text>
</comment>
<feature type="chain" id="PRO_5046820364" evidence="1">
    <location>
        <begin position="27"/>
        <end position="171"/>
    </location>
</feature>
<keyword evidence="1" id="KW-0732">Signal</keyword>
<accession>A0ABS7SMK8</accession>
<sequence length="171" mass="16657">MTKQFRTTLKLAIAVAAVAITPSALAADATANTSATIMQPITITKVEDLAFGKFGVGAGGSVTISTSGVRSSTGVVEMASTTTAAKFDVAGETGATYSIALAPTTLTSGANSMTFTTISDLTGANATSGNAATGTLTGGAQSVYVGGVLTVGAAQAAGLYSGTLVATVQYN</sequence>
<evidence type="ECO:0000313" key="2">
    <source>
        <dbReference type="EMBL" id="MBZ2207418.1"/>
    </source>
</evidence>
<protein>
    <submittedName>
        <fullName evidence="2">DUF4402 domain-containing protein</fullName>
    </submittedName>
</protein>
<reference evidence="2 3" key="1">
    <citation type="submission" date="2021-08" db="EMBL/GenBank/DDBJ databases">
        <title>Massilia sp. R798.</title>
        <authorList>
            <person name="Baek J.H."/>
            <person name="Jung H.S."/>
            <person name="Kim K.R."/>
            <person name="Jeon C.O."/>
        </authorList>
    </citation>
    <scope>NUCLEOTIDE SEQUENCE [LARGE SCALE GENOMIC DNA]</scope>
    <source>
        <strain evidence="2 3">R798</strain>
    </source>
</reference>
<keyword evidence="3" id="KW-1185">Reference proteome</keyword>
<proteinExistence type="predicted"/>
<dbReference type="InterPro" id="IPR025514">
    <property type="entry name" value="DUF4402"/>
</dbReference>
<name>A0ABS7SMK8_9BURK</name>
<dbReference type="Pfam" id="PF14352">
    <property type="entry name" value="DUF4402"/>
    <property type="match status" value="1"/>
</dbReference>
<dbReference type="EMBL" id="JAFBIL020000003">
    <property type="protein sequence ID" value="MBZ2207418.1"/>
    <property type="molecule type" value="Genomic_DNA"/>
</dbReference>
<gene>
    <name evidence="2" type="ORF">I4X03_009115</name>
</gene>